<dbReference type="Pfam" id="PF26215">
    <property type="entry name" value="HTH_animal"/>
    <property type="match status" value="1"/>
</dbReference>
<sequence length="645" mass="73034">MKQDQMYAMMKKCISKEKHCAYHLGDRLWKSIVGGSISICDRIRSNIKRTLQRKFDRLSTRSGSDAAQPPNAMNPCNNSDHEIKTAEYVPSRVTVLGGFSLPKNALSVLELGPNFSPSQPISTMVLCNITCALHVLQDKLRNKVNIDCLHESQRPAESRLTIPFPSAFFKQQTANPSVDVSFRLFADEVYKILARQRQRKTRSNLSFAQKQDVKEVRELIETAQIRLSTSGKGGEFVVTPHQLDIAITERHLQDASLYRPSSSSEFQTQYRKLNREWVKEAKSAGLHPTVIARLKIELPVCPVLYLLIKTHKLKSSNDLNSNDPSTFKVRPIISCEGGPTDRIGWFLNTILVQLLNYIPAHLTNTRMFLDRLQSTNITENCVMESFDVTALYTNVSNDSAMEAIFEMLNEHRGNINLYGFSVPQLMTLLKACLSCNIFSWSGKHFAQIRGLAMGQRLAPTLAIVFMSRIEAPVLQCRPLLYCRYIDDCFIICATQAEMDNCFELMNGQNEHIKLTRDTPLDDWLPFLNAQINITNGICRTKWYRKPSNKNILVHFRSAHPTHAKKAIVTNMFRTAARVCSGIEEKKESLALAQRVAAMNGYVQQTSRPRKRKEVLPRSRDSTHAEKIAFCLPFISDEVSTAIGSV</sequence>
<dbReference type="OrthoDB" id="5868146at2759"/>
<evidence type="ECO:0000259" key="2">
    <source>
        <dbReference type="Pfam" id="PF00078"/>
    </source>
</evidence>
<feature type="region of interest" description="Disordered" evidence="1">
    <location>
        <begin position="58"/>
        <end position="77"/>
    </location>
</feature>
<dbReference type="STRING" id="53326.A0A016V3V7"/>
<accession>A0A016V3V7</accession>
<dbReference type="Proteomes" id="UP000024635">
    <property type="component" value="Unassembled WGS sequence"/>
</dbReference>
<keyword evidence="5" id="KW-1185">Reference proteome</keyword>
<dbReference type="InterPro" id="IPR043502">
    <property type="entry name" value="DNA/RNA_pol_sf"/>
</dbReference>
<dbReference type="PANTHER" id="PTHR21301">
    <property type="entry name" value="REVERSE TRANSCRIPTASE"/>
    <property type="match status" value="1"/>
</dbReference>
<evidence type="ECO:0000259" key="3">
    <source>
        <dbReference type="Pfam" id="PF26215"/>
    </source>
</evidence>
<evidence type="ECO:0000313" key="5">
    <source>
        <dbReference type="Proteomes" id="UP000024635"/>
    </source>
</evidence>
<reference evidence="5" key="1">
    <citation type="journal article" date="2015" name="Nat. Genet.">
        <title>The genome and transcriptome of the zoonotic hookworm Ancylostoma ceylanicum identify infection-specific gene families.</title>
        <authorList>
            <person name="Schwarz E.M."/>
            <person name="Hu Y."/>
            <person name="Antoshechkin I."/>
            <person name="Miller M.M."/>
            <person name="Sternberg P.W."/>
            <person name="Aroian R.V."/>
        </authorList>
    </citation>
    <scope>NUCLEOTIDE SEQUENCE</scope>
    <source>
        <strain evidence="5">HY135</strain>
    </source>
</reference>
<gene>
    <name evidence="4" type="primary">Acey_s0018.g3720</name>
    <name evidence="4" type="ORF">Y032_0018g3720</name>
</gene>
<dbReference type="SUPFAM" id="SSF56672">
    <property type="entry name" value="DNA/RNA polymerases"/>
    <property type="match status" value="1"/>
</dbReference>
<feature type="domain" description="Helix-turn-helix" evidence="3">
    <location>
        <begin position="551"/>
        <end position="601"/>
    </location>
</feature>
<organism evidence="4 5">
    <name type="scientific">Ancylostoma ceylanicum</name>
    <dbReference type="NCBI Taxonomy" id="53326"/>
    <lineage>
        <taxon>Eukaryota</taxon>
        <taxon>Metazoa</taxon>
        <taxon>Ecdysozoa</taxon>
        <taxon>Nematoda</taxon>
        <taxon>Chromadorea</taxon>
        <taxon>Rhabditida</taxon>
        <taxon>Rhabditina</taxon>
        <taxon>Rhabditomorpha</taxon>
        <taxon>Strongyloidea</taxon>
        <taxon>Ancylostomatidae</taxon>
        <taxon>Ancylostomatinae</taxon>
        <taxon>Ancylostoma</taxon>
    </lineage>
</organism>
<feature type="domain" description="Reverse transcriptase" evidence="2">
    <location>
        <begin position="347"/>
        <end position="506"/>
    </location>
</feature>
<evidence type="ECO:0000256" key="1">
    <source>
        <dbReference type="SAM" id="MobiDB-lite"/>
    </source>
</evidence>
<comment type="caution">
    <text evidence="4">The sequence shown here is derived from an EMBL/GenBank/DDBJ whole genome shotgun (WGS) entry which is preliminary data.</text>
</comment>
<dbReference type="Pfam" id="PF00078">
    <property type="entry name" value="RVT_1"/>
    <property type="match status" value="1"/>
</dbReference>
<proteinExistence type="predicted"/>
<name>A0A016V3V7_9BILA</name>
<protein>
    <submittedName>
        <fullName evidence="4">Uncharacterized protein</fullName>
    </submittedName>
</protein>
<dbReference type="EMBL" id="JARK01001354">
    <property type="protein sequence ID" value="EYC22110.1"/>
    <property type="molecule type" value="Genomic_DNA"/>
</dbReference>
<dbReference type="AlphaFoldDB" id="A0A016V3V7"/>
<evidence type="ECO:0000313" key="4">
    <source>
        <dbReference type="EMBL" id="EYC22110.1"/>
    </source>
</evidence>
<dbReference type="InterPro" id="IPR058912">
    <property type="entry name" value="HTH_animal"/>
</dbReference>
<dbReference type="InterPro" id="IPR000477">
    <property type="entry name" value="RT_dom"/>
</dbReference>
<dbReference type="PANTHER" id="PTHR21301:SF10">
    <property type="entry name" value="REVERSE TRANSCRIPTASE DOMAIN-CONTAINING PROTEIN"/>
    <property type="match status" value="1"/>
</dbReference>